<reference evidence="2" key="1">
    <citation type="journal article" date="2011" name="PLoS Genet.">
        <title>Azospirillum genomes reveal transition of bacteria from aquatic to terrestrial environments.</title>
        <authorList>
            <person name="Wisniewski-Dye F."/>
            <person name="Borziak K."/>
            <person name="Khalsa-Moyers G."/>
            <person name="Alexandre G."/>
            <person name="Sukharnikov L.O."/>
            <person name="Wuichet K."/>
            <person name="Hurst G.B."/>
            <person name="McDonald W.H."/>
            <person name="Robertson J.S."/>
            <person name="Barbe V."/>
            <person name="Calteau A."/>
            <person name="Rouy Z."/>
            <person name="Mangenot S."/>
            <person name="Prigent-Combaret C."/>
            <person name="Normand P."/>
            <person name="Boyer M."/>
            <person name="Siguier P."/>
            <person name="Dessaux Y."/>
            <person name="Elmerich C."/>
            <person name="Condemine G."/>
            <person name="Krishnen G."/>
            <person name="Kennedy I."/>
            <person name="Paterson A.H."/>
            <person name="Gonzalez V."/>
            <person name="Mavingui P."/>
            <person name="Zhulin I.B."/>
        </authorList>
    </citation>
    <scope>NUCLEOTIDE SEQUENCE [LARGE SCALE GENOMIC DNA]</scope>
    <source>
        <strain evidence="2">4B</strain>
    </source>
</reference>
<keyword evidence="2" id="KW-1185">Reference proteome</keyword>
<dbReference type="STRING" id="862719.AZOLI_2164"/>
<protein>
    <recommendedName>
        <fullName evidence="3">DUF29 domain-containing protein</fullName>
    </recommendedName>
</protein>
<organism evidence="1 2">
    <name type="scientific">Azospirillum lipoferum (strain 4B)</name>
    <dbReference type="NCBI Taxonomy" id="862719"/>
    <lineage>
        <taxon>Bacteria</taxon>
        <taxon>Pseudomonadati</taxon>
        <taxon>Pseudomonadota</taxon>
        <taxon>Alphaproteobacteria</taxon>
        <taxon>Rhodospirillales</taxon>
        <taxon>Azospirillaceae</taxon>
        <taxon>Azospirillum</taxon>
    </lineage>
</organism>
<dbReference type="RefSeq" id="WP_014248380.1">
    <property type="nucleotide sequence ID" value="NC_016622.1"/>
</dbReference>
<dbReference type="OrthoDB" id="425753at2"/>
<evidence type="ECO:0000313" key="2">
    <source>
        <dbReference type="Proteomes" id="UP000005667"/>
    </source>
</evidence>
<dbReference type="PANTHER" id="PTHR34235">
    <property type="entry name" value="SLR1203 PROTEIN-RELATED"/>
    <property type="match status" value="1"/>
</dbReference>
<gene>
    <name evidence="1" type="ordered locus">AZOLI_2164</name>
</gene>
<evidence type="ECO:0000313" key="1">
    <source>
        <dbReference type="EMBL" id="CBS87391.1"/>
    </source>
</evidence>
<accession>G7Z206</accession>
<dbReference type="Gene3D" id="1.20.1220.20">
    <property type="entry name" value="Uncharcterised protein PF01724"/>
    <property type="match status" value="1"/>
</dbReference>
<dbReference type="AlphaFoldDB" id="G7Z206"/>
<dbReference type="KEGG" id="ali:AZOLI_2164"/>
<dbReference type="Pfam" id="PF01724">
    <property type="entry name" value="DUF29"/>
    <property type="match status" value="1"/>
</dbReference>
<dbReference type="EMBL" id="FQ311868">
    <property type="protein sequence ID" value="CBS87391.1"/>
    <property type="molecule type" value="Genomic_DNA"/>
</dbReference>
<name>G7Z206_AZOL4</name>
<evidence type="ECO:0008006" key="3">
    <source>
        <dbReference type="Google" id="ProtNLM"/>
    </source>
</evidence>
<dbReference type="InterPro" id="IPR002636">
    <property type="entry name" value="DUF29"/>
</dbReference>
<dbReference type="Proteomes" id="UP000005667">
    <property type="component" value="Chromosome"/>
</dbReference>
<proteinExistence type="predicted"/>
<sequence>MDGSSLYDRDFYAWANEQAALLRAGKLDAADIEHIAEEIESMGRRERRELLNRLRVLLRHLLVWTCLPSGQCGSWRSAITGDRKEIEYLLRDSPSLADKLDDLVAEAYLRARLDAVIRTGMDEATFPPECPWSFAEMMDESFWPDA</sequence>
<dbReference type="HOGENOM" id="CLU_116670_0_1_5"/>